<evidence type="ECO:0000256" key="6">
    <source>
        <dbReference type="SAM" id="SignalP"/>
    </source>
</evidence>
<evidence type="ECO:0000256" key="2">
    <source>
        <dbReference type="ARBA" id="ARBA00006275"/>
    </source>
</evidence>
<dbReference type="GO" id="GO:0009279">
    <property type="term" value="C:cell outer membrane"/>
    <property type="evidence" value="ECO:0007669"/>
    <property type="project" value="UniProtKB-SubCell"/>
</dbReference>
<dbReference type="Proteomes" id="UP001228636">
    <property type="component" value="Unassembled WGS sequence"/>
</dbReference>
<keyword evidence="3 6" id="KW-0732">Signal</keyword>
<accession>A0AAJ1QWN2</accession>
<dbReference type="EMBL" id="JAUFQH010000006">
    <property type="protein sequence ID" value="MDN3619551.1"/>
    <property type="molecule type" value="Genomic_DNA"/>
</dbReference>
<keyword evidence="4" id="KW-0472">Membrane</keyword>
<evidence type="ECO:0000313" key="10">
    <source>
        <dbReference type="Proteomes" id="UP001228636"/>
    </source>
</evidence>
<comment type="subcellular location">
    <subcellularLocation>
        <location evidence="1">Cell outer membrane</location>
    </subcellularLocation>
</comment>
<name>A0AAJ1QWN2_9FLAO</name>
<comment type="caution">
    <text evidence="9">The sequence shown here is derived from an EMBL/GenBank/DDBJ whole genome shotgun (WGS) entry which is preliminary data.</text>
</comment>
<protein>
    <submittedName>
        <fullName evidence="9">RagB/SusD family nutrient uptake outer membrane protein</fullName>
    </submittedName>
</protein>
<evidence type="ECO:0000259" key="8">
    <source>
        <dbReference type="Pfam" id="PF14322"/>
    </source>
</evidence>
<dbReference type="InterPro" id="IPR011990">
    <property type="entry name" value="TPR-like_helical_dom_sf"/>
</dbReference>
<evidence type="ECO:0000256" key="4">
    <source>
        <dbReference type="ARBA" id="ARBA00023136"/>
    </source>
</evidence>
<dbReference type="InterPro" id="IPR012944">
    <property type="entry name" value="SusD_RagB_dom"/>
</dbReference>
<dbReference type="AlphaFoldDB" id="A0AAJ1QWN2"/>
<dbReference type="Pfam" id="PF14322">
    <property type="entry name" value="SusD-like_3"/>
    <property type="match status" value="1"/>
</dbReference>
<feature type="domain" description="RagB/SusD" evidence="7">
    <location>
        <begin position="350"/>
        <end position="555"/>
    </location>
</feature>
<dbReference type="RefSeq" id="WP_261973123.1">
    <property type="nucleotide sequence ID" value="NZ_CP103460.1"/>
</dbReference>
<feature type="domain" description="SusD-like N-terminal" evidence="8">
    <location>
        <begin position="46"/>
        <end position="235"/>
    </location>
</feature>
<keyword evidence="5" id="KW-0998">Cell outer membrane</keyword>
<feature type="signal peptide" evidence="6">
    <location>
        <begin position="1"/>
        <end position="23"/>
    </location>
</feature>
<evidence type="ECO:0000313" key="9">
    <source>
        <dbReference type="EMBL" id="MDN3619551.1"/>
    </source>
</evidence>
<sequence length="556" mass="63176">MKTLNYKITFIALLILITTSCSEDILNEKTPSIVTANSLFLDIAGFEAALNGLYARVRMEREGRATNDSDRSADRMRAEMFVSGTDNMCTNHRDGWGRVAEPWGETNNAFNAEIKGNFEWLYSVINSSNTIIGRAENGDVNWGSDTNNKNRVIGESRAIRAWAYRHLTYTWGDVPLTLEESNGAAIKTDWVRTPVSEIRLQMKEDLLFAEKYVPVSPVAGRISKGAVQHYISELYILLNNPDEAIIFADKVINTQGYSLINQRYGVKSGEPGVAFMDMFHDGNSNREQGNTEALWVWQWEFATIGGEGSNMRRWHTSRYNDIKIGGVTPLELTVERGGRPRARMSLTKFAMDLYEAGDDRFTNYVIRKQFTLKDASQNVPAVADKLPAGYNYGDIIHLDWSNPITNATRNRLDWPFSRKYESGNESDITAGYQYNDQVYLRLADTYLLKAEAQFMNDDFEGAKNTLNIIRERSNATPITAADVTIDFILDERSRELVLEEHRRYTLLRTGKWLERTKLHNFNGGENIQERDKLLPIPQSVIDANLTGEFPQNPGYN</sequence>
<evidence type="ECO:0000259" key="7">
    <source>
        <dbReference type="Pfam" id="PF07980"/>
    </source>
</evidence>
<comment type="similarity">
    <text evidence="2">Belongs to the SusD family.</text>
</comment>
<proteinExistence type="inferred from homology"/>
<evidence type="ECO:0000256" key="5">
    <source>
        <dbReference type="ARBA" id="ARBA00023237"/>
    </source>
</evidence>
<dbReference type="InterPro" id="IPR033985">
    <property type="entry name" value="SusD-like_N"/>
</dbReference>
<dbReference type="Gene3D" id="1.25.40.390">
    <property type="match status" value="1"/>
</dbReference>
<dbReference type="SUPFAM" id="SSF48452">
    <property type="entry name" value="TPR-like"/>
    <property type="match status" value="1"/>
</dbReference>
<dbReference type="PROSITE" id="PS51257">
    <property type="entry name" value="PROKAR_LIPOPROTEIN"/>
    <property type="match status" value="1"/>
</dbReference>
<gene>
    <name evidence="9" type="ORF">QWY81_08815</name>
</gene>
<feature type="chain" id="PRO_5042531905" evidence="6">
    <location>
        <begin position="24"/>
        <end position="556"/>
    </location>
</feature>
<evidence type="ECO:0000256" key="1">
    <source>
        <dbReference type="ARBA" id="ARBA00004442"/>
    </source>
</evidence>
<reference evidence="9 10" key="1">
    <citation type="journal article" date="2014" name="Int. J. Syst. Evol. Microbiol.">
        <title>Complete genome sequence of Corynebacterium casei LMG S-19264T (=DSM 44701T), isolated from a smear-ripened cheese.</title>
        <authorList>
            <consortium name="US DOE Joint Genome Institute (JGI-PGF)"/>
            <person name="Walter F."/>
            <person name="Albersmeier A."/>
            <person name="Kalinowski J."/>
            <person name="Ruckert C."/>
        </authorList>
    </citation>
    <scope>NUCLEOTIDE SEQUENCE [LARGE SCALE GENOMIC DNA]</scope>
    <source>
        <strain evidence="9 10">CECT 8670</strain>
    </source>
</reference>
<evidence type="ECO:0000256" key="3">
    <source>
        <dbReference type="ARBA" id="ARBA00022729"/>
    </source>
</evidence>
<organism evidence="9 10">
    <name type="scientific">Polaribacter sejongensis</name>
    <dbReference type="NCBI Taxonomy" id="985043"/>
    <lineage>
        <taxon>Bacteria</taxon>
        <taxon>Pseudomonadati</taxon>
        <taxon>Bacteroidota</taxon>
        <taxon>Flavobacteriia</taxon>
        <taxon>Flavobacteriales</taxon>
        <taxon>Flavobacteriaceae</taxon>
    </lineage>
</organism>
<dbReference type="Pfam" id="PF07980">
    <property type="entry name" value="SusD_RagB"/>
    <property type="match status" value="1"/>
</dbReference>